<evidence type="ECO:0000313" key="1">
    <source>
        <dbReference type="EMBL" id="RZS98575.1"/>
    </source>
</evidence>
<sequence length="67" mass="7955">MIQDSNGEDMGVFIPIKEWLAIKNLYPDIEEISKDLPKWEKDLIDRRLEEISQNPERLIKEKKSLKS</sequence>
<evidence type="ECO:0000313" key="2">
    <source>
        <dbReference type="Proteomes" id="UP000292209"/>
    </source>
</evidence>
<dbReference type="AlphaFoldDB" id="A0A4Q7PE60"/>
<proteinExistence type="predicted"/>
<dbReference type="Proteomes" id="UP000292209">
    <property type="component" value="Unassembled WGS sequence"/>
</dbReference>
<name>A0A4Q7PE60_9BACT</name>
<protein>
    <submittedName>
        <fullName evidence="1">Uncharacterized protein</fullName>
    </submittedName>
</protein>
<dbReference type="EMBL" id="SGXG01000001">
    <property type="protein sequence ID" value="RZS98575.1"/>
    <property type="molecule type" value="Genomic_DNA"/>
</dbReference>
<keyword evidence="2" id="KW-1185">Reference proteome</keyword>
<organism evidence="1 2">
    <name type="scientific">Cecembia calidifontis</name>
    <dbReference type="NCBI Taxonomy" id="1187080"/>
    <lineage>
        <taxon>Bacteria</taxon>
        <taxon>Pseudomonadati</taxon>
        <taxon>Bacteroidota</taxon>
        <taxon>Cytophagia</taxon>
        <taxon>Cytophagales</taxon>
        <taxon>Cyclobacteriaceae</taxon>
        <taxon>Cecembia</taxon>
    </lineage>
</organism>
<gene>
    <name evidence="1" type="ORF">BC751_4237</name>
</gene>
<reference evidence="1 2" key="1">
    <citation type="submission" date="2019-02" db="EMBL/GenBank/DDBJ databases">
        <title>Genomic Encyclopedia of Archaeal and Bacterial Type Strains, Phase II (KMG-II): from individual species to whole genera.</title>
        <authorList>
            <person name="Goeker M."/>
        </authorList>
    </citation>
    <scope>NUCLEOTIDE SEQUENCE [LARGE SCALE GENOMIC DNA]</scope>
    <source>
        <strain evidence="1 2">DSM 21411</strain>
    </source>
</reference>
<comment type="caution">
    <text evidence="1">The sequence shown here is derived from an EMBL/GenBank/DDBJ whole genome shotgun (WGS) entry which is preliminary data.</text>
</comment>
<accession>A0A4Q7PE60</accession>